<gene>
    <name evidence="2" type="ORF">JMJ35_001928</name>
</gene>
<feature type="compositionally biased region" description="Polar residues" evidence="1">
    <location>
        <begin position="434"/>
        <end position="444"/>
    </location>
</feature>
<dbReference type="EMBL" id="JAFEKC020000003">
    <property type="protein sequence ID" value="KAK0515894.1"/>
    <property type="molecule type" value="Genomic_DNA"/>
</dbReference>
<feature type="region of interest" description="Disordered" evidence="1">
    <location>
        <begin position="229"/>
        <end position="251"/>
    </location>
</feature>
<organism evidence="2 3">
    <name type="scientific">Cladonia borealis</name>
    <dbReference type="NCBI Taxonomy" id="184061"/>
    <lineage>
        <taxon>Eukaryota</taxon>
        <taxon>Fungi</taxon>
        <taxon>Dikarya</taxon>
        <taxon>Ascomycota</taxon>
        <taxon>Pezizomycotina</taxon>
        <taxon>Lecanoromycetes</taxon>
        <taxon>OSLEUM clade</taxon>
        <taxon>Lecanoromycetidae</taxon>
        <taxon>Lecanorales</taxon>
        <taxon>Lecanorineae</taxon>
        <taxon>Cladoniaceae</taxon>
        <taxon>Cladonia</taxon>
    </lineage>
</organism>
<reference evidence="2" key="1">
    <citation type="submission" date="2023-03" db="EMBL/GenBank/DDBJ databases">
        <title>Complete genome of Cladonia borealis.</title>
        <authorList>
            <person name="Park H."/>
        </authorList>
    </citation>
    <scope>NUCLEOTIDE SEQUENCE</scope>
    <source>
        <strain evidence="2">ANT050790</strain>
    </source>
</reference>
<proteinExistence type="predicted"/>
<comment type="caution">
    <text evidence="2">The sequence shown here is derived from an EMBL/GenBank/DDBJ whole genome shotgun (WGS) entry which is preliminary data.</text>
</comment>
<evidence type="ECO:0000256" key="1">
    <source>
        <dbReference type="SAM" id="MobiDB-lite"/>
    </source>
</evidence>
<accession>A0AA39V797</accession>
<protein>
    <submittedName>
        <fullName evidence="2">Uncharacterized protein</fullName>
    </submittedName>
</protein>
<feature type="region of interest" description="Disordered" evidence="1">
    <location>
        <begin position="289"/>
        <end position="326"/>
    </location>
</feature>
<dbReference type="AlphaFoldDB" id="A0AA39V797"/>
<feature type="compositionally biased region" description="Polar residues" evidence="1">
    <location>
        <begin position="161"/>
        <end position="177"/>
    </location>
</feature>
<feature type="compositionally biased region" description="Polar residues" evidence="1">
    <location>
        <begin position="469"/>
        <end position="486"/>
    </location>
</feature>
<sequence length="558" mass="61577">MSHAPQSQFDFVDIPTNNGCKVGFGTFKNIMKGRYHGEMQLAFEQYLGDCKVYGTAHGSFRYTILNGIALKLQYPSPSGPALAAPVTHPGLQNTNGHTQASGYQTPYASQLNQPVSNFLGPIDPSKVQNMRYPSARTAQKSAPQSRQLNPRAADFKVSSTVNNLSTSAPPSAWSRANTAPARPPGLPEIPQPQFAPANAHRGFFTPDALSNASERYVYPDIIPSAPPLALPRANTAPARPPGLPEIPQPQFAPANAHRGFLAPNAPFTACQCHDCQIFISASPLDLNANFSSAPNHPHPPPPQSSRRSSEHHSDAPSYSSSDEPQSPGFWGLDHGIRLPVPVRKVSKFRSFFRTFNSIYPEANTTNETWQGPQNGGAVTAPWDPFSEHSFYKDETYYSELYTRWWGSERPASRFPFYHQLNYLCEILRNEYDSRQPQGPANTVSHRTEPPAVGNGMNPSPKMAEVDTSALRTQRWVASTSPSSQLYNGEGGNEAGESSSSAHQPTVEWLLEAQRSGEEEEVDPHLSQRLDDHARHRSNFLEEVRTTRRGLERVLVREV</sequence>
<feature type="region of interest" description="Disordered" evidence="1">
    <location>
        <begin position="161"/>
        <end position="182"/>
    </location>
</feature>
<feature type="compositionally biased region" description="Pro residues" evidence="1">
    <location>
        <begin position="238"/>
        <end position="247"/>
    </location>
</feature>
<feature type="region of interest" description="Disordered" evidence="1">
    <location>
        <begin position="433"/>
        <end position="504"/>
    </location>
</feature>
<name>A0AA39V797_9LECA</name>
<keyword evidence="3" id="KW-1185">Reference proteome</keyword>
<dbReference type="Proteomes" id="UP001166286">
    <property type="component" value="Unassembled WGS sequence"/>
</dbReference>
<evidence type="ECO:0000313" key="2">
    <source>
        <dbReference type="EMBL" id="KAK0515894.1"/>
    </source>
</evidence>
<evidence type="ECO:0000313" key="3">
    <source>
        <dbReference type="Proteomes" id="UP001166286"/>
    </source>
</evidence>